<organism evidence="2 3">
    <name type="scientific">Lentzea aerocolonigenes</name>
    <name type="common">Lechevalieria aerocolonigenes</name>
    <name type="synonym">Saccharothrix aerocolonigenes</name>
    <dbReference type="NCBI Taxonomy" id="68170"/>
    <lineage>
        <taxon>Bacteria</taxon>
        <taxon>Bacillati</taxon>
        <taxon>Actinomycetota</taxon>
        <taxon>Actinomycetes</taxon>
        <taxon>Pseudonocardiales</taxon>
        <taxon>Pseudonocardiaceae</taxon>
        <taxon>Lentzea</taxon>
    </lineage>
</organism>
<dbReference type="SUPFAM" id="SSF56601">
    <property type="entry name" value="beta-lactamase/transpeptidase-like"/>
    <property type="match status" value="1"/>
</dbReference>
<dbReference type="AlphaFoldDB" id="A0A0F0H2W3"/>
<protein>
    <recommendedName>
        <fullName evidence="1">Beta-lactamase-related domain-containing protein</fullName>
    </recommendedName>
</protein>
<dbReference type="Gene3D" id="3.40.710.10">
    <property type="entry name" value="DD-peptidase/beta-lactamase superfamily"/>
    <property type="match status" value="1"/>
</dbReference>
<dbReference type="InterPro" id="IPR012338">
    <property type="entry name" value="Beta-lactam/transpept-like"/>
</dbReference>
<dbReference type="PANTHER" id="PTHR43319">
    <property type="entry name" value="BETA-LACTAMASE-RELATED"/>
    <property type="match status" value="1"/>
</dbReference>
<accession>A0A0F0H2W3</accession>
<sequence>MTAVHVEGLVTAGFEPVADAFADNFRQRGDTAASCVVYASGTPVVDIWAGRTDEGVWTPDLRTVVFSVSKGVTTICLLMAAERGLLELDAPVERYWPEFAVNGKHATTVRMLLAHRAGLMAPEADLSVDDLSTWDPVAAALARQTPAWEPGTAYGYHALTLGWLAGEVLRRATGRRPAQWLREHIAEPLGLAMTYGTDPAAGDFRTLQDPLPDTDLAAAQSMAAALADPLVQRSTSLGGALDPANLIAEVNSPCLLSCEIPAGNLVTNARSLAKLYAATVSEVDGIRLLGPEAVRDARVERSSGPPFAGPDEGNRWGTGFQLSSTRRRMAGPGSFGHDGFGGCLAFAHPESEIAFAYQTARPGGLGDNRAEALCEALRICL</sequence>
<evidence type="ECO:0000313" key="3">
    <source>
        <dbReference type="Proteomes" id="UP000033393"/>
    </source>
</evidence>
<evidence type="ECO:0000313" key="2">
    <source>
        <dbReference type="EMBL" id="KJK48622.1"/>
    </source>
</evidence>
<comment type="caution">
    <text evidence="2">The sequence shown here is derived from an EMBL/GenBank/DDBJ whole genome shotgun (WGS) entry which is preliminary data.</text>
</comment>
<proteinExistence type="predicted"/>
<dbReference type="Proteomes" id="UP000033393">
    <property type="component" value="Unassembled WGS sequence"/>
</dbReference>
<evidence type="ECO:0000259" key="1">
    <source>
        <dbReference type="Pfam" id="PF00144"/>
    </source>
</evidence>
<dbReference type="EMBL" id="JYJG01000101">
    <property type="protein sequence ID" value="KJK48622.1"/>
    <property type="molecule type" value="Genomic_DNA"/>
</dbReference>
<name>A0A0F0H2W3_LENAE</name>
<dbReference type="RefSeq" id="WP_045312425.1">
    <property type="nucleotide sequence ID" value="NZ_JYJG01000101.1"/>
</dbReference>
<dbReference type="InterPro" id="IPR001466">
    <property type="entry name" value="Beta-lactam-related"/>
</dbReference>
<gene>
    <name evidence="2" type="ORF">UK23_16570</name>
</gene>
<dbReference type="InterPro" id="IPR052907">
    <property type="entry name" value="Beta-lactamase/esterase"/>
</dbReference>
<dbReference type="PATRIC" id="fig|68170.10.peg.4202"/>
<dbReference type="Pfam" id="PF00144">
    <property type="entry name" value="Beta-lactamase"/>
    <property type="match status" value="1"/>
</dbReference>
<reference evidence="2 3" key="1">
    <citation type="submission" date="2015-02" db="EMBL/GenBank/DDBJ databases">
        <authorList>
            <person name="Ju K.-S."/>
            <person name="Doroghazi J.R."/>
            <person name="Metcalf W."/>
        </authorList>
    </citation>
    <scope>NUCLEOTIDE SEQUENCE [LARGE SCALE GENOMIC DNA]</scope>
    <source>
        <strain evidence="2 3">NRRL B-16140</strain>
    </source>
</reference>
<keyword evidence="3" id="KW-1185">Reference proteome</keyword>
<feature type="domain" description="Beta-lactamase-related" evidence="1">
    <location>
        <begin position="21"/>
        <end position="371"/>
    </location>
</feature>
<dbReference type="OrthoDB" id="3422781at2"/>
<dbReference type="PANTHER" id="PTHR43319:SF3">
    <property type="entry name" value="BETA-LACTAMASE-RELATED DOMAIN-CONTAINING PROTEIN"/>
    <property type="match status" value="1"/>
</dbReference>